<dbReference type="Pfam" id="PF03098">
    <property type="entry name" value="An_peroxidase"/>
    <property type="match status" value="1"/>
</dbReference>
<dbReference type="RefSeq" id="WP_106288671.1">
    <property type="nucleotide sequence ID" value="NZ_CAWNTC010000031.1"/>
</dbReference>
<dbReference type="PANTHER" id="PTHR11903:SF39">
    <property type="entry name" value="PROSTAGLANDIN G_H SYNTHASE 2-LIKE"/>
    <property type="match status" value="1"/>
</dbReference>
<dbReference type="SUPFAM" id="SSF48113">
    <property type="entry name" value="Heme-dependent peroxidases"/>
    <property type="match status" value="1"/>
</dbReference>
<dbReference type="GO" id="GO:0004666">
    <property type="term" value="F:prostaglandin-endoperoxide synthase activity"/>
    <property type="evidence" value="ECO:0007669"/>
    <property type="project" value="TreeGrafter"/>
</dbReference>
<protein>
    <submittedName>
        <fullName evidence="5">Heme peroxidase</fullName>
    </submittedName>
</protein>
<comment type="caution">
    <text evidence="5">The sequence shown here is derived from an EMBL/GenBank/DDBJ whole genome shotgun (WGS) entry which is preliminary data.</text>
</comment>
<reference evidence="5 6" key="1">
    <citation type="submission" date="2018-02" db="EMBL/GenBank/DDBJ databases">
        <authorList>
            <person name="Cohen D.B."/>
            <person name="Kent A.D."/>
        </authorList>
    </citation>
    <scope>NUCLEOTIDE SEQUENCE [LARGE SCALE GENOMIC DNA]</scope>
    <source>
        <strain evidence="5 6">CCAP 1448/3</strain>
    </source>
</reference>
<proteinExistence type="predicted"/>
<dbReference type="AlphaFoldDB" id="A0A2T1C3T9"/>
<dbReference type="GO" id="GO:0005737">
    <property type="term" value="C:cytoplasm"/>
    <property type="evidence" value="ECO:0007669"/>
    <property type="project" value="TreeGrafter"/>
</dbReference>
<dbReference type="InterPro" id="IPR019791">
    <property type="entry name" value="Haem_peroxidase_animal"/>
</dbReference>
<dbReference type="OrthoDB" id="9765610at2"/>
<evidence type="ECO:0000256" key="2">
    <source>
        <dbReference type="ARBA" id="ARBA00022964"/>
    </source>
</evidence>
<keyword evidence="6" id="KW-1185">Reference proteome</keyword>
<evidence type="ECO:0000313" key="5">
    <source>
        <dbReference type="EMBL" id="PSB02942.1"/>
    </source>
</evidence>
<dbReference type="GO" id="GO:0016702">
    <property type="term" value="F:oxidoreductase activity, acting on single donors with incorporation of molecular oxygen, incorporation of two atoms of oxygen"/>
    <property type="evidence" value="ECO:0007669"/>
    <property type="project" value="TreeGrafter"/>
</dbReference>
<dbReference type="GO" id="GO:0046872">
    <property type="term" value="F:metal ion binding"/>
    <property type="evidence" value="ECO:0007669"/>
    <property type="project" value="UniProtKB-KW"/>
</dbReference>
<evidence type="ECO:0000256" key="1">
    <source>
        <dbReference type="ARBA" id="ARBA00022723"/>
    </source>
</evidence>
<dbReference type="InterPro" id="IPR037120">
    <property type="entry name" value="Haem_peroxidase_sf_animal"/>
</dbReference>
<evidence type="ECO:0000256" key="4">
    <source>
        <dbReference type="ARBA" id="ARBA00023004"/>
    </source>
</evidence>
<keyword evidence="5" id="KW-0575">Peroxidase</keyword>
<keyword evidence="2" id="KW-0223">Dioxygenase</keyword>
<dbReference type="EMBL" id="PVWJ01000045">
    <property type="protein sequence ID" value="PSB02942.1"/>
    <property type="molecule type" value="Genomic_DNA"/>
</dbReference>
<dbReference type="PANTHER" id="PTHR11903">
    <property type="entry name" value="PROSTAGLANDIN G/H SYNTHASE"/>
    <property type="match status" value="1"/>
</dbReference>
<reference evidence="5 6" key="2">
    <citation type="submission" date="2018-03" db="EMBL/GenBank/DDBJ databases">
        <title>The ancient ancestry and fast evolution of plastids.</title>
        <authorList>
            <person name="Moore K.R."/>
            <person name="Magnabosco C."/>
            <person name="Momper L."/>
            <person name="Gold D.A."/>
            <person name="Bosak T."/>
            <person name="Fournier G.P."/>
        </authorList>
    </citation>
    <scope>NUCLEOTIDE SEQUENCE [LARGE SCALE GENOMIC DNA]</scope>
    <source>
        <strain evidence="5 6">CCAP 1448/3</strain>
    </source>
</reference>
<dbReference type="InterPro" id="IPR010255">
    <property type="entry name" value="Haem_peroxidase_sf"/>
</dbReference>
<dbReference type="PRINTS" id="PR00457">
    <property type="entry name" value="ANPEROXIDASE"/>
</dbReference>
<keyword evidence="1" id="KW-0479">Metal-binding</keyword>
<keyword evidence="4" id="KW-0408">Iron</keyword>
<dbReference type="GO" id="GO:0020037">
    <property type="term" value="F:heme binding"/>
    <property type="evidence" value="ECO:0007669"/>
    <property type="project" value="InterPro"/>
</dbReference>
<keyword evidence="3" id="KW-0560">Oxidoreductase</keyword>
<evidence type="ECO:0000313" key="6">
    <source>
        <dbReference type="Proteomes" id="UP000238762"/>
    </source>
</evidence>
<accession>A0A2T1C3T9</accession>
<dbReference type="GO" id="GO:0006979">
    <property type="term" value="P:response to oxidative stress"/>
    <property type="evidence" value="ECO:0007669"/>
    <property type="project" value="InterPro"/>
</dbReference>
<dbReference type="GO" id="GO:0006631">
    <property type="term" value="P:fatty acid metabolic process"/>
    <property type="evidence" value="ECO:0007669"/>
    <property type="project" value="UniProtKB-ARBA"/>
</dbReference>
<dbReference type="InterPro" id="IPR050783">
    <property type="entry name" value="Oxylipin_biosynth_metab"/>
</dbReference>
<organism evidence="5 6">
    <name type="scientific">Merismopedia glauca CCAP 1448/3</name>
    <dbReference type="NCBI Taxonomy" id="1296344"/>
    <lineage>
        <taxon>Bacteria</taxon>
        <taxon>Bacillati</taxon>
        <taxon>Cyanobacteriota</taxon>
        <taxon>Cyanophyceae</taxon>
        <taxon>Synechococcales</taxon>
        <taxon>Merismopediaceae</taxon>
        <taxon>Merismopedia</taxon>
    </lineage>
</organism>
<dbReference type="GO" id="GO:0004601">
    <property type="term" value="F:peroxidase activity"/>
    <property type="evidence" value="ECO:0007669"/>
    <property type="project" value="UniProtKB-KW"/>
</dbReference>
<name>A0A2T1C3T9_9CYAN</name>
<gene>
    <name evidence="5" type="ORF">C7B64_10885</name>
</gene>
<dbReference type="Proteomes" id="UP000238762">
    <property type="component" value="Unassembled WGS sequence"/>
</dbReference>
<sequence>MIGESDNRRDKSRDGWKNTLSSFLLTNFDGFWNWIQSVDKLNRLVNRKLINLAIAYMPFRPHPASTMHEGKYRSWESLTDKTYSGLHLLPRTSPQTTPPIAKLSELFIREGEEIPSPKSTVLFSYVAQWFTDGFLRTRIDAPNRLRNTSNHDIELCQLYGLRPETAHLLREKQGGRLKSQTINSEEYAPRLYEDDGTVKAEFKDIAWLPELEEITQRIELEPAKKVNLLAMGVERANVQLGYLMIGNLLLREHNRIARLLEQKYDKWDDERLFQTTRNIMTALLIKLVINEYINHIAPYNFKFSCDPLAFKGTEKWNRPNWMSLEFALLYRWHTQVPNNYVICGKAIPASEALWNPDLLINHNFGELFESASLQRSGKVCLHNTPAFLTGFRQLDNGKIIRVGVDEKSIELGRKANLQSYNDYRELCKFPRVTDFDQITGSPNIQTALEKLYGHVDNIDFYVGLFAEDLRPKSTLPPLMGRMVGVDAFSQLMTNPLFSPNIYNAETFSALGWEIIHNTNSLSELLQRNLNHPPKVYKATLNFED</sequence>
<dbReference type="PROSITE" id="PS50292">
    <property type="entry name" value="PEROXIDASE_3"/>
    <property type="match status" value="1"/>
</dbReference>
<dbReference type="Gene3D" id="1.10.640.10">
    <property type="entry name" value="Haem peroxidase domain superfamily, animal type"/>
    <property type="match status" value="1"/>
</dbReference>
<evidence type="ECO:0000256" key="3">
    <source>
        <dbReference type="ARBA" id="ARBA00023002"/>
    </source>
</evidence>